<organism evidence="13">
    <name type="scientific">viral metagenome</name>
    <dbReference type="NCBI Taxonomy" id="1070528"/>
    <lineage>
        <taxon>unclassified sequences</taxon>
        <taxon>metagenomes</taxon>
        <taxon>organismal metagenomes</taxon>
    </lineage>
</organism>
<keyword evidence="8" id="KW-1133">Transmembrane helix</keyword>
<keyword evidence="5" id="KW-0808">Transferase</keyword>
<dbReference type="GO" id="GO:0016020">
    <property type="term" value="C:membrane"/>
    <property type="evidence" value="ECO:0007669"/>
    <property type="project" value="UniProtKB-SubCell"/>
</dbReference>
<evidence type="ECO:0000256" key="8">
    <source>
        <dbReference type="ARBA" id="ARBA00022989"/>
    </source>
</evidence>
<keyword evidence="6" id="KW-0812">Transmembrane</keyword>
<dbReference type="InterPro" id="IPR027995">
    <property type="entry name" value="Galactosyl_T_N"/>
</dbReference>
<keyword evidence="7" id="KW-0735">Signal-anchor</keyword>
<dbReference type="SUPFAM" id="SSF53448">
    <property type="entry name" value="Nucleotide-diphospho-sugar transferases"/>
    <property type="match status" value="1"/>
</dbReference>
<sequence length="248" mass="29213">MIKYIFIIPYRNREEHKEFFLRYMGYILEDYDKSEYEIVFAHQNNNLPFNRGAMKNIGFLYAKQKYSYYKDINFIFNDVDTVPYIKGLLNYDVEPNVIKHYYGFTFALGGIFSIKGGDFEKIDGFPNLWSWGYEDNVVYNRAIANNIVVDRSQFFKIGDHKILHIIDEFSKNIAYKNIGMYKNNQMVDGLKSLTVVDFKWNETTNMLDVNNHNSVHPVQNNSEITNSTIRKKPNTIGNRLFKKNPLSP</sequence>
<evidence type="ECO:0000256" key="2">
    <source>
        <dbReference type="ARBA" id="ARBA00004922"/>
    </source>
</evidence>
<evidence type="ECO:0000256" key="10">
    <source>
        <dbReference type="ARBA" id="ARBA00023180"/>
    </source>
</evidence>
<dbReference type="InterPro" id="IPR003859">
    <property type="entry name" value="Galactosyl_T"/>
</dbReference>
<evidence type="ECO:0000259" key="12">
    <source>
        <dbReference type="Pfam" id="PF13733"/>
    </source>
</evidence>
<protein>
    <recommendedName>
        <fullName evidence="14">Galactosyltransferase C-terminal domain-containing protein</fullName>
    </recommendedName>
</protein>
<dbReference type="Pfam" id="PF02709">
    <property type="entry name" value="Glyco_transf_7C"/>
    <property type="match status" value="1"/>
</dbReference>
<proteinExistence type="inferred from homology"/>
<comment type="pathway">
    <text evidence="2">Protein modification; protein glycosylation.</text>
</comment>
<keyword evidence="4" id="KW-0328">Glycosyltransferase</keyword>
<evidence type="ECO:0000256" key="9">
    <source>
        <dbReference type="ARBA" id="ARBA00023136"/>
    </source>
</evidence>
<accession>A0A6C0JL27</accession>
<dbReference type="GO" id="GO:0005975">
    <property type="term" value="P:carbohydrate metabolic process"/>
    <property type="evidence" value="ECO:0007669"/>
    <property type="project" value="InterPro"/>
</dbReference>
<name>A0A6C0JL27_9ZZZZ</name>
<feature type="domain" description="Galactosyltransferase N-terminal" evidence="12">
    <location>
        <begin position="4"/>
        <end position="83"/>
    </location>
</feature>
<evidence type="ECO:0000256" key="1">
    <source>
        <dbReference type="ARBA" id="ARBA00004606"/>
    </source>
</evidence>
<reference evidence="13" key="1">
    <citation type="journal article" date="2020" name="Nature">
        <title>Giant virus diversity and host interactions through global metagenomics.</title>
        <authorList>
            <person name="Schulz F."/>
            <person name="Roux S."/>
            <person name="Paez-Espino D."/>
            <person name="Jungbluth S."/>
            <person name="Walsh D.A."/>
            <person name="Denef V.J."/>
            <person name="McMahon K.D."/>
            <person name="Konstantinidis K.T."/>
            <person name="Eloe-Fadrosh E.A."/>
            <person name="Kyrpides N.C."/>
            <person name="Woyke T."/>
        </authorList>
    </citation>
    <scope>NUCLEOTIDE SEQUENCE</scope>
    <source>
        <strain evidence="13">GVMAG-M-3300027736-24</strain>
    </source>
</reference>
<evidence type="ECO:0000259" key="11">
    <source>
        <dbReference type="Pfam" id="PF02709"/>
    </source>
</evidence>
<comment type="subcellular location">
    <subcellularLocation>
        <location evidence="1">Membrane</location>
        <topology evidence="1">Single-pass type II membrane protein</topology>
    </subcellularLocation>
</comment>
<evidence type="ECO:0000256" key="3">
    <source>
        <dbReference type="ARBA" id="ARBA00005735"/>
    </source>
</evidence>
<dbReference type="GO" id="GO:0005794">
    <property type="term" value="C:Golgi apparatus"/>
    <property type="evidence" value="ECO:0007669"/>
    <property type="project" value="TreeGrafter"/>
</dbReference>
<evidence type="ECO:0008006" key="14">
    <source>
        <dbReference type="Google" id="ProtNLM"/>
    </source>
</evidence>
<evidence type="ECO:0000256" key="7">
    <source>
        <dbReference type="ARBA" id="ARBA00022968"/>
    </source>
</evidence>
<keyword evidence="10" id="KW-0325">Glycoprotein</keyword>
<keyword evidence="9" id="KW-0472">Membrane</keyword>
<dbReference type="InterPro" id="IPR029044">
    <property type="entry name" value="Nucleotide-diphossugar_trans"/>
</dbReference>
<feature type="domain" description="Galactosyltransferase C-terminal" evidence="11">
    <location>
        <begin position="101"/>
        <end position="159"/>
    </location>
</feature>
<evidence type="ECO:0000256" key="4">
    <source>
        <dbReference type="ARBA" id="ARBA00022676"/>
    </source>
</evidence>
<evidence type="ECO:0000256" key="5">
    <source>
        <dbReference type="ARBA" id="ARBA00022679"/>
    </source>
</evidence>
<evidence type="ECO:0000256" key="6">
    <source>
        <dbReference type="ARBA" id="ARBA00022692"/>
    </source>
</evidence>
<dbReference type="AlphaFoldDB" id="A0A6C0JL27"/>
<dbReference type="EMBL" id="MN740418">
    <property type="protein sequence ID" value="QHU05741.1"/>
    <property type="molecule type" value="Genomic_DNA"/>
</dbReference>
<dbReference type="Gene3D" id="3.90.550.10">
    <property type="entry name" value="Spore Coat Polysaccharide Biosynthesis Protein SpsA, Chain A"/>
    <property type="match status" value="1"/>
</dbReference>
<evidence type="ECO:0000313" key="13">
    <source>
        <dbReference type="EMBL" id="QHU05741.1"/>
    </source>
</evidence>
<dbReference type="UniPathway" id="UPA00378"/>
<dbReference type="InterPro" id="IPR027791">
    <property type="entry name" value="Galactosyl_T_C"/>
</dbReference>
<dbReference type="PANTHER" id="PTHR19300">
    <property type="entry name" value="BETA-1,4-GALACTOSYLTRANSFERASE"/>
    <property type="match status" value="1"/>
</dbReference>
<dbReference type="Pfam" id="PF13733">
    <property type="entry name" value="Glyco_transf_7N"/>
    <property type="match status" value="1"/>
</dbReference>
<dbReference type="GO" id="GO:0008378">
    <property type="term" value="F:galactosyltransferase activity"/>
    <property type="evidence" value="ECO:0007669"/>
    <property type="project" value="TreeGrafter"/>
</dbReference>
<dbReference type="PANTHER" id="PTHR19300:SF57">
    <property type="entry name" value="BETA-1,4-N-ACETYLGALACTOSAMINYLTRANSFERASE"/>
    <property type="match status" value="1"/>
</dbReference>
<comment type="similarity">
    <text evidence="3">Belongs to the glycosyltransferase 7 family.</text>
</comment>